<dbReference type="PANTHER" id="PTHR13593">
    <property type="match status" value="1"/>
</dbReference>
<dbReference type="Gene3D" id="3.20.20.190">
    <property type="entry name" value="Phosphatidylinositol (PI) phosphodiesterase"/>
    <property type="match status" value="1"/>
</dbReference>
<gene>
    <name evidence="2" type="primary">20201960</name>
    <name evidence="1" type="ORF">HELRODRAFT_167516</name>
</gene>
<dbReference type="OrthoDB" id="1046782at2759"/>
<proteinExistence type="predicted"/>
<name>T1EZG0_HELRO</name>
<dbReference type="InParanoid" id="T1EZG0"/>
<dbReference type="OMA" id="ALPAMMH"/>
<dbReference type="InterPro" id="IPR051057">
    <property type="entry name" value="PI-PLC_domain"/>
</dbReference>
<dbReference type="GeneID" id="20201960"/>
<dbReference type="Proteomes" id="UP000015101">
    <property type="component" value="Unassembled WGS sequence"/>
</dbReference>
<evidence type="ECO:0000313" key="2">
    <source>
        <dbReference type="EnsemblMetazoa" id="HelroP167516"/>
    </source>
</evidence>
<dbReference type="AlphaFoldDB" id="T1EZG0"/>
<reference evidence="1 3" key="2">
    <citation type="journal article" date="2013" name="Nature">
        <title>Insights into bilaterian evolution from three spiralian genomes.</title>
        <authorList>
            <person name="Simakov O."/>
            <person name="Marletaz F."/>
            <person name="Cho S.J."/>
            <person name="Edsinger-Gonzales E."/>
            <person name="Havlak P."/>
            <person name="Hellsten U."/>
            <person name="Kuo D.H."/>
            <person name="Larsson T."/>
            <person name="Lv J."/>
            <person name="Arendt D."/>
            <person name="Savage R."/>
            <person name="Osoegawa K."/>
            <person name="de Jong P."/>
            <person name="Grimwood J."/>
            <person name="Chapman J.A."/>
            <person name="Shapiro H."/>
            <person name="Aerts A."/>
            <person name="Otillar R.P."/>
            <person name="Terry A.Y."/>
            <person name="Boore J.L."/>
            <person name="Grigoriev I.V."/>
            <person name="Lindberg D.R."/>
            <person name="Seaver E.C."/>
            <person name="Weisblat D.A."/>
            <person name="Putnam N.H."/>
            <person name="Rokhsar D.S."/>
        </authorList>
    </citation>
    <scope>NUCLEOTIDE SEQUENCE</scope>
</reference>
<dbReference type="EMBL" id="KB095858">
    <property type="protein sequence ID" value="ESO10998.1"/>
    <property type="molecule type" value="Genomic_DNA"/>
</dbReference>
<dbReference type="STRING" id="6412.T1EZG0"/>
<reference evidence="2" key="3">
    <citation type="submission" date="2015-06" db="UniProtKB">
        <authorList>
            <consortium name="EnsemblMetazoa"/>
        </authorList>
    </citation>
    <scope>IDENTIFICATION</scope>
</reference>
<dbReference type="GO" id="GO:0006629">
    <property type="term" value="P:lipid metabolic process"/>
    <property type="evidence" value="ECO:0007669"/>
    <property type="project" value="InterPro"/>
</dbReference>
<dbReference type="Pfam" id="PF26146">
    <property type="entry name" value="PI-PLC_X"/>
    <property type="match status" value="1"/>
</dbReference>
<reference evidence="3" key="1">
    <citation type="submission" date="2012-12" db="EMBL/GenBank/DDBJ databases">
        <authorList>
            <person name="Hellsten U."/>
            <person name="Grimwood J."/>
            <person name="Chapman J.A."/>
            <person name="Shapiro H."/>
            <person name="Aerts A."/>
            <person name="Otillar R.P."/>
            <person name="Terry A.Y."/>
            <person name="Boore J.L."/>
            <person name="Simakov O."/>
            <person name="Marletaz F."/>
            <person name="Cho S.-J."/>
            <person name="Edsinger-Gonzales E."/>
            <person name="Havlak P."/>
            <person name="Kuo D.-H."/>
            <person name="Larsson T."/>
            <person name="Lv J."/>
            <person name="Arendt D."/>
            <person name="Savage R."/>
            <person name="Osoegawa K."/>
            <person name="de Jong P."/>
            <person name="Lindberg D.R."/>
            <person name="Seaver E.C."/>
            <person name="Weisblat D.A."/>
            <person name="Putnam N.H."/>
            <person name="Grigoriev I.V."/>
            <person name="Rokhsar D.S."/>
        </authorList>
    </citation>
    <scope>NUCLEOTIDE SEQUENCE</scope>
</reference>
<organism evidence="2 3">
    <name type="scientific">Helobdella robusta</name>
    <name type="common">Californian leech</name>
    <dbReference type="NCBI Taxonomy" id="6412"/>
    <lineage>
        <taxon>Eukaryota</taxon>
        <taxon>Metazoa</taxon>
        <taxon>Spiralia</taxon>
        <taxon>Lophotrochozoa</taxon>
        <taxon>Annelida</taxon>
        <taxon>Clitellata</taxon>
        <taxon>Hirudinea</taxon>
        <taxon>Rhynchobdellida</taxon>
        <taxon>Glossiphoniidae</taxon>
        <taxon>Helobdella</taxon>
    </lineage>
</organism>
<accession>T1EZG0</accession>
<protein>
    <recommendedName>
        <fullName evidence="4">Phosphatidylinositol-specific phospholipase C X domain-containing protein</fullName>
    </recommendedName>
</protein>
<dbReference type="InterPro" id="IPR017946">
    <property type="entry name" value="PLC-like_Pdiesterase_TIM-brl"/>
</dbReference>
<dbReference type="eggNOG" id="KOG4306">
    <property type="taxonomic scope" value="Eukaryota"/>
</dbReference>
<dbReference type="RefSeq" id="XP_009011267.1">
    <property type="nucleotide sequence ID" value="XM_009013019.1"/>
</dbReference>
<dbReference type="GO" id="GO:0008081">
    <property type="term" value="F:phosphoric diester hydrolase activity"/>
    <property type="evidence" value="ECO:0000318"/>
    <property type="project" value="GO_Central"/>
</dbReference>
<dbReference type="PANTHER" id="PTHR13593:SF113">
    <property type="entry name" value="SI:DKEY-266F7.9"/>
    <property type="match status" value="1"/>
</dbReference>
<dbReference type="HOGENOM" id="CLU_051926_0_0_1"/>
<dbReference type="SUPFAM" id="SSF51695">
    <property type="entry name" value="PLC-like phosphodiesterases"/>
    <property type="match status" value="1"/>
</dbReference>
<dbReference type="PROSITE" id="PS50007">
    <property type="entry name" value="PIPLC_X_DOMAIN"/>
    <property type="match status" value="1"/>
</dbReference>
<dbReference type="EnsemblMetazoa" id="HelroT167516">
    <property type="protein sequence ID" value="HelroP167516"/>
    <property type="gene ID" value="HelroG167516"/>
</dbReference>
<evidence type="ECO:0008006" key="4">
    <source>
        <dbReference type="Google" id="ProtNLM"/>
    </source>
</evidence>
<sequence length="299" mass="34251">MTEPLSNNEFWMTNLPERNQKWLLKNIAIPGSHNSFTFDLTDCNPVCKSSLEPFLQGICSLGFVQTIIFNWSVCQTLTVHDQLKLGIRYFDIRMACKPECGDLNCVHGLYCDCIKYYLNEIKKFLVTHPKEIVILDFNHFYDMQMDDFKRLCKEIKEMYGSLVLINFEANNIPGYTDIIWQRGTVNSIWPEKSSVNEVIGVLENHWNSTQKSTMFTVLQGVLTPTTNFVFMNLAGTLKTSLAHVGMCKTFSEWIVSRQALLDEQTLENRTQANIFLADFVESADFADNVIALNFAGKDC</sequence>
<dbReference type="CTD" id="20201960"/>
<keyword evidence="3" id="KW-1185">Reference proteome</keyword>
<evidence type="ECO:0000313" key="1">
    <source>
        <dbReference type="EMBL" id="ESO10998.1"/>
    </source>
</evidence>
<dbReference type="KEGG" id="hro:HELRODRAFT_167516"/>
<dbReference type="FunCoup" id="T1EZG0">
    <property type="interactions" value="116"/>
</dbReference>
<dbReference type="EMBL" id="AMQM01002797">
    <property type="status" value="NOT_ANNOTATED_CDS"/>
    <property type="molecule type" value="Genomic_DNA"/>
</dbReference>
<evidence type="ECO:0000313" key="3">
    <source>
        <dbReference type="Proteomes" id="UP000015101"/>
    </source>
</evidence>